<dbReference type="AlphaFoldDB" id="A0AAU8JY04"/>
<feature type="transmembrane region" description="Helical" evidence="1">
    <location>
        <begin position="366"/>
        <end position="386"/>
    </location>
</feature>
<feature type="transmembrane region" description="Helical" evidence="1">
    <location>
        <begin position="291"/>
        <end position="314"/>
    </location>
</feature>
<gene>
    <name evidence="2" type="ORF">ABWK59_14300</name>
</gene>
<feature type="transmembrane region" description="Helical" evidence="1">
    <location>
        <begin position="444"/>
        <end position="467"/>
    </location>
</feature>
<dbReference type="KEGG" id="kcm:ABWK59_14300"/>
<reference evidence="2" key="1">
    <citation type="submission" date="2024-06" db="EMBL/GenBank/DDBJ databases">
        <title>The genome sequences of Kitasatospora sp. strain HUAS MG31.</title>
        <authorList>
            <person name="Mo P."/>
        </authorList>
    </citation>
    <scope>NUCLEOTIDE SEQUENCE</scope>
    <source>
        <strain evidence="2">HUAS MG31</strain>
    </source>
</reference>
<keyword evidence="1" id="KW-1133">Transmembrane helix</keyword>
<protein>
    <submittedName>
        <fullName evidence="2">DUF6350 family protein</fullName>
    </submittedName>
</protein>
<keyword evidence="1" id="KW-0472">Membrane</keyword>
<evidence type="ECO:0000256" key="1">
    <source>
        <dbReference type="SAM" id="Phobius"/>
    </source>
</evidence>
<organism evidence="2">
    <name type="scientific">Kitasatospora camelliae</name>
    <dbReference type="NCBI Taxonomy" id="3156397"/>
    <lineage>
        <taxon>Bacteria</taxon>
        <taxon>Bacillati</taxon>
        <taxon>Actinomycetota</taxon>
        <taxon>Actinomycetes</taxon>
        <taxon>Kitasatosporales</taxon>
        <taxon>Streptomycetaceae</taxon>
        <taxon>Kitasatospora</taxon>
    </lineage>
</organism>
<feature type="transmembrane region" description="Helical" evidence="1">
    <location>
        <begin position="83"/>
        <end position="100"/>
    </location>
</feature>
<feature type="transmembrane region" description="Helical" evidence="1">
    <location>
        <begin position="121"/>
        <end position="139"/>
    </location>
</feature>
<keyword evidence="1" id="KW-0812">Transmembrane</keyword>
<proteinExistence type="predicted"/>
<name>A0AAU8JY04_9ACTN</name>
<dbReference type="InterPro" id="IPR045931">
    <property type="entry name" value="DUF6350"/>
</dbReference>
<dbReference type="RefSeq" id="WP_354640965.1">
    <property type="nucleotide sequence ID" value="NZ_CP159872.1"/>
</dbReference>
<accession>A0AAU8JY04</accession>
<feature type="transmembrane region" description="Helical" evidence="1">
    <location>
        <begin position="398"/>
        <end position="424"/>
    </location>
</feature>
<dbReference type="EMBL" id="CP159872">
    <property type="protein sequence ID" value="XCM80004.1"/>
    <property type="molecule type" value="Genomic_DNA"/>
</dbReference>
<dbReference type="Pfam" id="PF19877">
    <property type="entry name" value="DUF6350"/>
    <property type="match status" value="1"/>
</dbReference>
<feature type="transmembrane region" description="Helical" evidence="1">
    <location>
        <begin position="29"/>
        <end position="48"/>
    </location>
</feature>
<evidence type="ECO:0000313" key="2">
    <source>
        <dbReference type="EMBL" id="XCM80004.1"/>
    </source>
</evidence>
<sequence length="507" mass="50095">MTQLMGRPILGLPSELGARSPLADLLTGVRTALFTLAVVTLPILALWLVDPHAEDTAAGAFRLACGLWLLGHGGPMARGAEGVPVTVTPLLLTLIGAVLLHRAGRRIGRRTLRRGRARRRACQALCAGYLVVAGVAVTQCSAPEAPLRAEPLPDLLAVALLAAASLWLGTRSAPEGSGAAVTAVMARRVPMGAAGAAGEADEVDEIGWELDQGEEGDRDGPGEGGAAAGWWRAVRWPGWATPVGAWPVVGRAVGGWLLGMTAAGGTVLTAAVVVGGAGTSALTLGGGTSGYLGLLLACALLLPNAVLWAATYALGPGFAVGTGTVVAPTGTRLGALPDFPLLALVPGAGHAGGGGDGTAAGVVAGLGWGVVACGLPLLAAALPALLVGRAAAGGERRWGVVATATAGCGVAVGGAVAAAGAAWAAGGALAARRMSELGPVPWQAGAAAGAWLLGVGVPGALVVRWWLTRAGAEAHAPSGSTGRIWGARVRVGVYRAVVWAAGAGQRT</sequence>